<evidence type="ECO:0000259" key="8">
    <source>
        <dbReference type="Pfam" id="PF04316"/>
    </source>
</evidence>
<keyword evidence="5" id="KW-0805">Transcription regulation</keyword>
<evidence type="ECO:0000256" key="4">
    <source>
        <dbReference type="ARBA" id="ARBA00022795"/>
    </source>
</evidence>
<evidence type="ECO:0000256" key="1">
    <source>
        <dbReference type="ARBA" id="ARBA00005322"/>
    </source>
</evidence>
<dbReference type="SUPFAM" id="SSF101498">
    <property type="entry name" value="Anti-sigma factor FlgM"/>
    <property type="match status" value="1"/>
</dbReference>
<evidence type="ECO:0000313" key="10">
    <source>
        <dbReference type="Proteomes" id="UP000531594"/>
    </source>
</evidence>
<dbReference type="Proteomes" id="UP000531594">
    <property type="component" value="Unassembled WGS sequence"/>
</dbReference>
<keyword evidence="4" id="KW-1005">Bacterial flagellum biogenesis</keyword>
<dbReference type="Pfam" id="PF04316">
    <property type="entry name" value="FlgM"/>
    <property type="match status" value="1"/>
</dbReference>
<reference evidence="9 10" key="1">
    <citation type="submission" date="2020-08" db="EMBL/GenBank/DDBJ databases">
        <title>Genomic Encyclopedia of Type Strains, Phase IV (KMG-IV): sequencing the most valuable type-strain genomes for metagenomic binning, comparative biology and taxonomic classification.</title>
        <authorList>
            <person name="Goeker M."/>
        </authorList>
    </citation>
    <scope>NUCLEOTIDE SEQUENCE [LARGE SCALE GENOMIC DNA]</scope>
    <source>
        <strain evidence="9 10">DSM 5391</strain>
    </source>
</reference>
<dbReference type="NCBIfam" id="TIGR03824">
    <property type="entry name" value="FlgM_jcvi"/>
    <property type="match status" value="1"/>
</dbReference>
<feature type="region of interest" description="Disordered" evidence="7">
    <location>
        <begin position="1"/>
        <end position="29"/>
    </location>
</feature>
<keyword evidence="9" id="KW-0966">Cell projection</keyword>
<organism evidence="9 10">
    <name type="scientific">Bacillus benzoevorans</name>
    <dbReference type="NCBI Taxonomy" id="1456"/>
    <lineage>
        <taxon>Bacteria</taxon>
        <taxon>Bacillati</taxon>
        <taxon>Bacillota</taxon>
        <taxon>Bacilli</taxon>
        <taxon>Bacillales</taxon>
        <taxon>Bacillaceae</taxon>
        <taxon>Bacillus</taxon>
    </lineage>
</organism>
<dbReference type="InterPro" id="IPR031316">
    <property type="entry name" value="FlgM_C"/>
</dbReference>
<dbReference type="InterPro" id="IPR035890">
    <property type="entry name" value="Anti-sigma-28_factor_FlgM_sf"/>
</dbReference>
<dbReference type="RefSeq" id="WP_184529082.1">
    <property type="nucleotide sequence ID" value="NZ_JACHGK010000019.1"/>
</dbReference>
<sequence>MKINNFGPSGINPYKRQMNSMENAKSSAKAGADKVEISATAKEMHQLSQYSASRQERVEQLKLQVQNGTYKVNPEQVAKSMIDFYTEK</sequence>
<accession>A0A7X0HUW1</accession>
<evidence type="ECO:0000256" key="2">
    <source>
        <dbReference type="ARBA" id="ARBA00017823"/>
    </source>
</evidence>
<evidence type="ECO:0000256" key="6">
    <source>
        <dbReference type="ARBA" id="ARBA00023163"/>
    </source>
</evidence>
<evidence type="ECO:0000313" key="9">
    <source>
        <dbReference type="EMBL" id="MBB6447279.1"/>
    </source>
</evidence>
<name>A0A7X0HUW1_9BACI</name>
<feature type="domain" description="Anti-sigma-28 factor FlgM C-terminal" evidence="8">
    <location>
        <begin position="33"/>
        <end position="83"/>
    </location>
</feature>
<comment type="similarity">
    <text evidence="1">Belongs to the FlgM family.</text>
</comment>
<dbReference type="AlphaFoldDB" id="A0A7X0HUW1"/>
<gene>
    <name evidence="9" type="ORF">HNR53_003959</name>
</gene>
<evidence type="ECO:0000256" key="3">
    <source>
        <dbReference type="ARBA" id="ARBA00022491"/>
    </source>
</evidence>
<protein>
    <recommendedName>
        <fullName evidence="2">Negative regulator of flagellin synthesis</fullName>
    </recommendedName>
</protein>
<dbReference type="GO" id="GO:0045892">
    <property type="term" value="P:negative regulation of DNA-templated transcription"/>
    <property type="evidence" value="ECO:0007669"/>
    <property type="project" value="InterPro"/>
</dbReference>
<keyword evidence="3" id="KW-0678">Repressor</keyword>
<keyword evidence="9" id="KW-0969">Cilium</keyword>
<dbReference type="Gene3D" id="6.10.140.30">
    <property type="entry name" value="Anti-sigma-28 factor FlgM"/>
    <property type="match status" value="1"/>
</dbReference>
<keyword evidence="10" id="KW-1185">Reference proteome</keyword>
<keyword evidence="6" id="KW-0804">Transcription</keyword>
<dbReference type="EMBL" id="JACHGK010000019">
    <property type="protein sequence ID" value="MBB6447279.1"/>
    <property type="molecule type" value="Genomic_DNA"/>
</dbReference>
<evidence type="ECO:0000256" key="5">
    <source>
        <dbReference type="ARBA" id="ARBA00023015"/>
    </source>
</evidence>
<comment type="caution">
    <text evidence="9">The sequence shown here is derived from an EMBL/GenBank/DDBJ whole genome shotgun (WGS) entry which is preliminary data.</text>
</comment>
<evidence type="ECO:0000256" key="7">
    <source>
        <dbReference type="SAM" id="MobiDB-lite"/>
    </source>
</evidence>
<dbReference type="GO" id="GO:0044781">
    <property type="term" value="P:bacterial-type flagellum organization"/>
    <property type="evidence" value="ECO:0007669"/>
    <property type="project" value="UniProtKB-KW"/>
</dbReference>
<keyword evidence="9" id="KW-0282">Flagellum</keyword>
<dbReference type="InterPro" id="IPR007412">
    <property type="entry name" value="FlgM"/>
</dbReference>
<proteinExistence type="inferred from homology"/>
<feature type="compositionally biased region" description="Polar residues" evidence="7">
    <location>
        <begin position="17"/>
        <end position="26"/>
    </location>
</feature>